<accession>A0A0F9DLS9</accession>
<dbReference type="AlphaFoldDB" id="A0A0F9DLS9"/>
<proteinExistence type="predicted"/>
<name>A0A0F9DLS9_9ZZZZ</name>
<reference evidence="1" key="1">
    <citation type="journal article" date="2015" name="Nature">
        <title>Complex archaea that bridge the gap between prokaryotes and eukaryotes.</title>
        <authorList>
            <person name="Spang A."/>
            <person name="Saw J.H."/>
            <person name="Jorgensen S.L."/>
            <person name="Zaremba-Niedzwiedzka K."/>
            <person name="Martijn J."/>
            <person name="Lind A.E."/>
            <person name="van Eijk R."/>
            <person name="Schleper C."/>
            <person name="Guy L."/>
            <person name="Ettema T.J."/>
        </authorList>
    </citation>
    <scope>NUCLEOTIDE SEQUENCE</scope>
</reference>
<protein>
    <submittedName>
        <fullName evidence="1">Uncharacterized protein</fullName>
    </submittedName>
</protein>
<evidence type="ECO:0000313" key="1">
    <source>
        <dbReference type="EMBL" id="KKL62683.1"/>
    </source>
</evidence>
<comment type="caution">
    <text evidence="1">The sequence shown here is derived from an EMBL/GenBank/DDBJ whole genome shotgun (WGS) entry which is preliminary data.</text>
</comment>
<dbReference type="EMBL" id="LAZR01028414">
    <property type="protein sequence ID" value="KKL62683.1"/>
    <property type="molecule type" value="Genomic_DNA"/>
</dbReference>
<organism evidence="1">
    <name type="scientific">marine sediment metagenome</name>
    <dbReference type="NCBI Taxonomy" id="412755"/>
    <lineage>
        <taxon>unclassified sequences</taxon>
        <taxon>metagenomes</taxon>
        <taxon>ecological metagenomes</taxon>
    </lineage>
</organism>
<gene>
    <name evidence="1" type="ORF">LCGC14_2182740</name>
</gene>
<sequence>MKKQFEDSVAGKSDIKEIVSNEVRPLLEKLEEIVERLEKYHNHDVEFQRKLLLLLSRMLSKQEISMEAFDQLDSFLQKEYFWDKNQK</sequence>